<proteinExistence type="inferred from homology"/>
<dbReference type="GO" id="GO:0003677">
    <property type="term" value="F:DNA binding"/>
    <property type="evidence" value="ECO:0007669"/>
    <property type="project" value="UniProtKB-KW"/>
</dbReference>
<evidence type="ECO:0000256" key="1">
    <source>
        <dbReference type="ARBA" id="ARBA00008857"/>
    </source>
</evidence>
<comment type="caution">
    <text evidence="6">The sequence shown here is derived from an EMBL/GenBank/DDBJ whole genome shotgun (WGS) entry which is preliminary data.</text>
</comment>
<evidence type="ECO:0000313" key="6">
    <source>
        <dbReference type="EMBL" id="KXB32530.1"/>
    </source>
</evidence>
<dbReference type="Gene3D" id="1.10.443.10">
    <property type="entry name" value="Intergrase catalytic core"/>
    <property type="match status" value="1"/>
</dbReference>
<keyword evidence="2" id="KW-0229">DNA integration</keyword>
<dbReference type="Proteomes" id="UP000070186">
    <property type="component" value="Unassembled WGS sequence"/>
</dbReference>
<evidence type="ECO:0000256" key="4">
    <source>
        <dbReference type="ARBA" id="ARBA00023172"/>
    </source>
</evidence>
<dbReference type="GO" id="GO:0015074">
    <property type="term" value="P:DNA integration"/>
    <property type="evidence" value="ECO:0007669"/>
    <property type="project" value="UniProtKB-KW"/>
</dbReference>
<keyword evidence="7" id="KW-1185">Reference proteome</keyword>
<dbReference type="PANTHER" id="PTHR30349:SF41">
    <property type="entry name" value="INTEGRASE_RECOMBINASE PROTEIN MJ0367-RELATED"/>
    <property type="match status" value="1"/>
</dbReference>
<evidence type="ECO:0000256" key="2">
    <source>
        <dbReference type="ARBA" id="ARBA00022908"/>
    </source>
</evidence>
<evidence type="ECO:0000313" key="7">
    <source>
        <dbReference type="Proteomes" id="UP000070186"/>
    </source>
</evidence>
<name>A0A133XNM6_9RHOO</name>
<feature type="domain" description="Tyr recombinase" evidence="5">
    <location>
        <begin position="156"/>
        <end position="421"/>
    </location>
</feature>
<dbReference type="SUPFAM" id="SSF56349">
    <property type="entry name" value="DNA breaking-rejoining enzymes"/>
    <property type="match status" value="1"/>
</dbReference>
<protein>
    <recommendedName>
        <fullName evidence="5">Tyr recombinase domain-containing protein</fullName>
    </recommendedName>
</protein>
<dbReference type="STRING" id="281362.AT959_02275"/>
<comment type="similarity">
    <text evidence="1">Belongs to the 'phage' integrase family.</text>
</comment>
<dbReference type="InterPro" id="IPR050090">
    <property type="entry name" value="Tyrosine_recombinase_XerCD"/>
</dbReference>
<dbReference type="InterPro" id="IPR002104">
    <property type="entry name" value="Integrase_catalytic"/>
</dbReference>
<dbReference type="EMBL" id="LODL01000005">
    <property type="protein sequence ID" value="KXB32530.1"/>
    <property type="molecule type" value="Genomic_DNA"/>
</dbReference>
<sequence length="446" mass="51012">MLFLADGEVAVFAASFLRNLLFVGTEPATLIKHAKSIGLFYDYYVLEKGAPSLDGRGMALLVMQFYEARRNGCPSLGWSPVKVTTAHNDLRHITDFSSFCATNFGHVEANPVEEILLSQLSGKEFNLWLAQASARKKWDLLFHAYGATEEGRGKLRKPSFRPKRRKFKRTKSVKYFPPVHVLNFIAQGRSVRDRLCWLLLFFGGLRISELMHIFTRDISINADDGTARVVIAHPEDGQIDWVDATGRRRNGNRASFLLDKYNTIPRTQLPHRHPLHAGWKGMLMDDARREESIVYWSNPSMGRLFLELHKEYMRTVRLGVADEHPYYFVAQRGDAFGEPLKLSGLTKQFYRCADRADLPVPSDGINPHGGRHFYGYYTATWLRLSKERVQKMMHHAQLSSTEVYYTIDSAVMRSELAQAHQRMAEAMPAFLQNKQRLLSDEGGEHE</sequence>
<accession>A0A133XNM6</accession>
<dbReference type="GO" id="GO:0006310">
    <property type="term" value="P:DNA recombination"/>
    <property type="evidence" value="ECO:0007669"/>
    <property type="project" value="UniProtKB-KW"/>
</dbReference>
<dbReference type="InterPro" id="IPR013762">
    <property type="entry name" value="Integrase-like_cat_sf"/>
</dbReference>
<keyword evidence="3" id="KW-0238">DNA-binding</keyword>
<dbReference type="PANTHER" id="PTHR30349">
    <property type="entry name" value="PHAGE INTEGRASE-RELATED"/>
    <property type="match status" value="1"/>
</dbReference>
<gene>
    <name evidence="6" type="ORF">AT959_02275</name>
</gene>
<evidence type="ECO:0000256" key="3">
    <source>
        <dbReference type="ARBA" id="ARBA00023125"/>
    </source>
</evidence>
<reference evidence="6 7" key="1">
    <citation type="submission" date="2015-12" db="EMBL/GenBank/DDBJ databases">
        <title>Nitrous oxide reduction kinetics distinguish bacteria harboring typical versus atypical NosZ.</title>
        <authorList>
            <person name="Yoon S."/>
            <person name="Nissen S."/>
            <person name="Park D."/>
            <person name="Sanford R.A."/>
            <person name="Loeffler F.E."/>
        </authorList>
    </citation>
    <scope>NUCLEOTIDE SEQUENCE [LARGE SCALE GENOMIC DNA]</scope>
    <source>
        <strain evidence="6 7">ATCC BAA-841</strain>
    </source>
</reference>
<dbReference type="AlphaFoldDB" id="A0A133XNM6"/>
<evidence type="ECO:0000259" key="5">
    <source>
        <dbReference type="PROSITE" id="PS51898"/>
    </source>
</evidence>
<keyword evidence="4" id="KW-0233">DNA recombination</keyword>
<organism evidence="6 7">
    <name type="scientific">Dechloromonas denitrificans</name>
    <dbReference type="NCBI Taxonomy" id="281362"/>
    <lineage>
        <taxon>Bacteria</taxon>
        <taxon>Pseudomonadati</taxon>
        <taxon>Pseudomonadota</taxon>
        <taxon>Betaproteobacteria</taxon>
        <taxon>Rhodocyclales</taxon>
        <taxon>Azonexaceae</taxon>
        <taxon>Dechloromonas</taxon>
    </lineage>
</organism>
<dbReference type="PROSITE" id="PS51898">
    <property type="entry name" value="TYR_RECOMBINASE"/>
    <property type="match status" value="1"/>
</dbReference>
<dbReference type="InterPro" id="IPR011010">
    <property type="entry name" value="DNA_brk_join_enz"/>
</dbReference>